<dbReference type="EMBL" id="BAABDQ010000002">
    <property type="protein sequence ID" value="GAA3532550.1"/>
    <property type="molecule type" value="Genomic_DNA"/>
</dbReference>
<accession>A0ABP6VGC1</accession>
<dbReference type="SUPFAM" id="SSF55961">
    <property type="entry name" value="Bet v1-like"/>
    <property type="match status" value="1"/>
</dbReference>
<dbReference type="InterPro" id="IPR019587">
    <property type="entry name" value="Polyketide_cyclase/dehydratase"/>
</dbReference>
<protein>
    <submittedName>
        <fullName evidence="1">SRPBCC domain-containing protein</fullName>
    </submittedName>
</protein>
<dbReference type="CDD" id="cd07822">
    <property type="entry name" value="SRPBCC_4"/>
    <property type="match status" value="1"/>
</dbReference>
<reference evidence="2" key="1">
    <citation type="journal article" date="2019" name="Int. J. Syst. Evol. Microbiol.">
        <title>The Global Catalogue of Microorganisms (GCM) 10K type strain sequencing project: providing services to taxonomists for standard genome sequencing and annotation.</title>
        <authorList>
            <consortium name="The Broad Institute Genomics Platform"/>
            <consortium name="The Broad Institute Genome Sequencing Center for Infectious Disease"/>
            <person name="Wu L."/>
            <person name="Ma J."/>
        </authorList>
    </citation>
    <scope>NUCLEOTIDE SEQUENCE [LARGE SCALE GENOMIC DNA]</scope>
    <source>
        <strain evidence="2">JCM 17326</strain>
    </source>
</reference>
<dbReference type="InterPro" id="IPR023393">
    <property type="entry name" value="START-like_dom_sf"/>
</dbReference>
<gene>
    <name evidence="1" type="ORF">GCM10022419_009520</name>
</gene>
<evidence type="ECO:0000313" key="1">
    <source>
        <dbReference type="EMBL" id="GAA3532550.1"/>
    </source>
</evidence>
<dbReference type="Gene3D" id="3.30.530.20">
    <property type="match status" value="1"/>
</dbReference>
<evidence type="ECO:0000313" key="2">
    <source>
        <dbReference type="Proteomes" id="UP001500630"/>
    </source>
</evidence>
<dbReference type="RefSeq" id="WP_345559030.1">
    <property type="nucleotide sequence ID" value="NZ_BAABDQ010000002.1"/>
</dbReference>
<keyword evidence="2" id="KW-1185">Reference proteome</keyword>
<sequence>MREISTSIDIQASPEQVWAILVDFDGYSSWNPFIREGAGEAVVGGRLTLRMFPESGKPMVFKPEVLAAEPGKVLRWVGHLIVPGLFDGTHQFLLTPTPTGTHLVQSESFKGLLVPFLGKMLEGTARNFERLNEALKKRAEG</sequence>
<dbReference type="PANTHER" id="PTHR36166">
    <property type="entry name" value="CHROMOSOME 9, WHOLE GENOME SHOTGUN SEQUENCE"/>
    <property type="match status" value="1"/>
</dbReference>
<dbReference type="Pfam" id="PF10604">
    <property type="entry name" value="Polyketide_cyc2"/>
    <property type="match status" value="1"/>
</dbReference>
<comment type="caution">
    <text evidence="1">The sequence shown here is derived from an EMBL/GenBank/DDBJ whole genome shotgun (WGS) entry which is preliminary data.</text>
</comment>
<name>A0ABP6VGC1_9ACTN</name>
<organism evidence="1 2">
    <name type="scientific">Nonomuraea rosea</name>
    <dbReference type="NCBI Taxonomy" id="638574"/>
    <lineage>
        <taxon>Bacteria</taxon>
        <taxon>Bacillati</taxon>
        <taxon>Actinomycetota</taxon>
        <taxon>Actinomycetes</taxon>
        <taxon>Streptosporangiales</taxon>
        <taxon>Streptosporangiaceae</taxon>
        <taxon>Nonomuraea</taxon>
    </lineage>
</organism>
<proteinExistence type="predicted"/>
<dbReference type="Proteomes" id="UP001500630">
    <property type="component" value="Unassembled WGS sequence"/>
</dbReference>
<dbReference type="PANTHER" id="PTHR36166:SF1">
    <property type="entry name" value="SRPBCC DOMAIN-CONTAINING PROTEIN"/>
    <property type="match status" value="1"/>
</dbReference>